<organism evidence="7 8">
    <name type="scientific">Fusobacterium mortiferum ATCC 9817</name>
    <dbReference type="NCBI Taxonomy" id="469616"/>
    <lineage>
        <taxon>Bacteria</taxon>
        <taxon>Fusobacteriati</taxon>
        <taxon>Fusobacteriota</taxon>
        <taxon>Fusobacteriia</taxon>
        <taxon>Fusobacteriales</taxon>
        <taxon>Fusobacteriaceae</taxon>
        <taxon>Fusobacterium</taxon>
    </lineage>
</organism>
<keyword evidence="2" id="KW-0479">Metal-binding</keyword>
<reference evidence="8" key="1">
    <citation type="journal article" date="2018" name="MSphere">
        <title>Fusobacterium Genomics Using MinION and Illumina Sequencing Enables Genome Completion and Correction.</title>
        <authorList>
            <person name="Todd S.M."/>
            <person name="Settlage R.E."/>
            <person name="Lahmers K.K."/>
            <person name="Slade D.J."/>
        </authorList>
    </citation>
    <scope>NUCLEOTIDE SEQUENCE [LARGE SCALE GENOMIC DNA]</scope>
    <source>
        <strain evidence="8">ATCC 9817</strain>
    </source>
</reference>
<feature type="domain" description="MPN" evidence="6">
    <location>
        <begin position="68"/>
        <end position="190"/>
    </location>
</feature>
<dbReference type="PROSITE" id="PS50249">
    <property type="entry name" value="MPN"/>
    <property type="match status" value="1"/>
</dbReference>
<evidence type="ECO:0000313" key="8">
    <source>
        <dbReference type="Proteomes" id="UP000240258"/>
    </source>
</evidence>
<dbReference type="CDD" id="cd08071">
    <property type="entry name" value="MPN_DUF2466"/>
    <property type="match status" value="1"/>
</dbReference>
<accession>A0ABM6TU93</accession>
<evidence type="ECO:0000256" key="5">
    <source>
        <dbReference type="ARBA" id="ARBA00023049"/>
    </source>
</evidence>
<protein>
    <submittedName>
        <fullName evidence="7">DNA repair protein RadC</fullName>
    </submittedName>
</protein>
<gene>
    <name evidence="7" type="ORF">C4N19_01130</name>
</gene>
<proteinExistence type="predicted"/>
<dbReference type="EMBL" id="CP028102">
    <property type="protein sequence ID" value="AVQ17805.1"/>
    <property type="molecule type" value="Genomic_DNA"/>
</dbReference>
<dbReference type="InterPro" id="IPR037518">
    <property type="entry name" value="MPN"/>
</dbReference>
<sequence>MIRAPIKESFYFIWRKLMKKILKFLKCKDKEEVIYKMRSYEGTQEIEELKELIHYISKEGIKRRDLTTIKNKENLLEFLKINLSPRNNEEFKILFLNNANKLIAEKTLFYGTIDKSAVYPRVVLEEVLRYNSAGVILAHNHPSGNLRPSKQDIQLTEALQELLEKINVMVLDHMIIGDDEYFSFREEGLI</sequence>
<dbReference type="NCBIfam" id="TIGR00608">
    <property type="entry name" value="radc"/>
    <property type="match status" value="1"/>
</dbReference>
<keyword evidence="3" id="KW-0378">Hydrolase</keyword>
<name>A0ABM6TU93_FUSMR</name>
<dbReference type="InterPro" id="IPR001405">
    <property type="entry name" value="UPF0758"/>
</dbReference>
<dbReference type="InterPro" id="IPR020891">
    <property type="entry name" value="UPF0758_CS"/>
</dbReference>
<evidence type="ECO:0000256" key="3">
    <source>
        <dbReference type="ARBA" id="ARBA00022801"/>
    </source>
</evidence>
<dbReference type="Proteomes" id="UP000240258">
    <property type="component" value="Chromosome"/>
</dbReference>
<evidence type="ECO:0000256" key="2">
    <source>
        <dbReference type="ARBA" id="ARBA00022723"/>
    </source>
</evidence>
<evidence type="ECO:0000259" key="6">
    <source>
        <dbReference type="PROSITE" id="PS50249"/>
    </source>
</evidence>
<dbReference type="PANTHER" id="PTHR30471:SF3">
    <property type="entry name" value="UPF0758 PROTEIN YEES-RELATED"/>
    <property type="match status" value="1"/>
</dbReference>
<dbReference type="Gene3D" id="3.40.140.10">
    <property type="entry name" value="Cytidine Deaminase, domain 2"/>
    <property type="match status" value="1"/>
</dbReference>
<keyword evidence="1" id="KW-0645">Protease</keyword>
<dbReference type="PANTHER" id="PTHR30471">
    <property type="entry name" value="DNA REPAIR PROTEIN RADC"/>
    <property type="match status" value="1"/>
</dbReference>
<dbReference type="PROSITE" id="PS01302">
    <property type="entry name" value="UPF0758"/>
    <property type="match status" value="1"/>
</dbReference>
<evidence type="ECO:0000256" key="1">
    <source>
        <dbReference type="ARBA" id="ARBA00022670"/>
    </source>
</evidence>
<evidence type="ECO:0000313" key="7">
    <source>
        <dbReference type="EMBL" id="AVQ17805.1"/>
    </source>
</evidence>
<keyword evidence="8" id="KW-1185">Reference proteome</keyword>
<keyword evidence="5" id="KW-0482">Metalloprotease</keyword>
<keyword evidence="4" id="KW-0862">Zinc</keyword>
<dbReference type="Pfam" id="PF04002">
    <property type="entry name" value="RadC"/>
    <property type="match status" value="1"/>
</dbReference>
<dbReference type="InterPro" id="IPR025657">
    <property type="entry name" value="RadC_JAB"/>
</dbReference>
<evidence type="ECO:0000256" key="4">
    <source>
        <dbReference type="ARBA" id="ARBA00022833"/>
    </source>
</evidence>